<protein>
    <submittedName>
        <fullName evidence="7">Cadmium/zinc-transporting ATPase HMA2</fullName>
    </submittedName>
</protein>
<evidence type="ECO:0000256" key="4">
    <source>
        <dbReference type="ARBA" id="ARBA00022989"/>
    </source>
</evidence>
<dbReference type="GO" id="GO:0016020">
    <property type="term" value="C:membrane"/>
    <property type="evidence" value="ECO:0007669"/>
    <property type="project" value="UniProtKB-SubCell"/>
</dbReference>
<dbReference type="FunFam" id="2.70.150.10:FF:000002">
    <property type="entry name" value="Copper-transporting ATPase 1, putative"/>
    <property type="match status" value="1"/>
</dbReference>
<keyword evidence="8" id="KW-1185">Reference proteome</keyword>
<dbReference type="InterPro" id="IPR008250">
    <property type="entry name" value="ATPase_P-typ_transduc_dom_A_sf"/>
</dbReference>
<evidence type="ECO:0000313" key="8">
    <source>
        <dbReference type="Proteomes" id="UP000233837"/>
    </source>
</evidence>
<dbReference type="STRING" id="906689.A0A2I0VKI3"/>
<keyword evidence="5" id="KW-0472">Membrane</keyword>
<keyword evidence="4" id="KW-1133">Transmembrane helix</keyword>
<evidence type="ECO:0000313" key="7">
    <source>
        <dbReference type="EMBL" id="PKU63922.1"/>
    </source>
</evidence>
<evidence type="ECO:0000259" key="6">
    <source>
        <dbReference type="Pfam" id="PF00122"/>
    </source>
</evidence>
<dbReference type="Pfam" id="PF00122">
    <property type="entry name" value="E1-E2_ATPase"/>
    <property type="match status" value="1"/>
</dbReference>
<dbReference type="GO" id="GO:0022857">
    <property type="term" value="F:transmembrane transporter activity"/>
    <property type="evidence" value="ECO:0007669"/>
    <property type="project" value="TreeGrafter"/>
</dbReference>
<keyword evidence="3" id="KW-0812">Transmembrane</keyword>
<proteinExistence type="inferred from homology"/>
<name>A0A2I0VKI3_9ASPA</name>
<gene>
    <name evidence="7" type="primary">HMA2</name>
    <name evidence="7" type="ORF">MA16_Dca009906</name>
</gene>
<sequence>MSLLMNLAPQKAILAETDQIVDANDVKVGTILAIKAGEVIPIDGIVVEGKSEVDEKSLTGESFPVAKQLQSLVWAGTLNIDGYISVKTTALAEHSAVAKMARLVEEAQNNKSKTQRIIDCCAKYYTPGLL</sequence>
<evidence type="ECO:0000256" key="5">
    <source>
        <dbReference type="ARBA" id="ARBA00023136"/>
    </source>
</evidence>
<dbReference type="Gene3D" id="2.70.150.10">
    <property type="entry name" value="Calcium-transporting ATPase, cytoplasmic transduction domain A"/>
    <property type="match status" value="1"/>
</dbReference>
<comment type="similarity">
    <text evidence="2">Belongs to the cation transport ATPase (P-type) (TC 3.A.3) family. Type IB subfamily.</text>
</comment>
<dbReference type="SUPFAM" id="SSF81653">
    <property type="entry name" value="Calcium ATPase, transduction domain A"/>
    <property type="match status" value="1"/>
</dbReference>
<dbReference type="EMBL" id="KZ503459">
    <property type="protein sequence ID" value="PKU63922.1"/>
    <property type="molecule type" value="Genomic_DNA"/>
</dbReference>
<evidence type="ECO:0000256" key="2">
    <source>
        <dbReference type="ARBA" id="ARBA00006024"/>
    </source>
</evidence>
<reference evidence="7 8" key="2">
    <citation type="journal article" date="2017" name="Nature">
        <title>The Apostasia genome and the evolution of orchids.</title>
        <authorList>
            <person name="Zhang G.Q."/>
            <person name="Liu K.W."/>
            <person name="Li Z."/>
            <person name="Lohaus R."/>
            <person name="Hsiao Y.Y."/>
            <person name="Niu S.C."/>
            <person name="Wang J.Y."/>
            <person name="Lin Y.C."/>
            <person name="Xu Q."/>
            <person name="Chen L.J."/>
            <person name="Yoshida K."/>
            <person name="Fujiwara S."/>
            <person name="Wang Z.W."/>
            <person name="Zhang Y.Q."/>
            <person name="Mitsuda N."/>
            <person name="Wang M."/>
            <person name="Liu G.H."/>
            <person name="Pecoraro L."/>
            <person name="Huang H.X."/>
            <person name="Xiao X.J."/>
            <person name="Lin M."/>
            <person name="Wu X.Y."/>
            <person name="Wu W.L."/>
            <person name="Chen Y.Y."/>
            <person name="Chang S.B."/>
            <person name="Sakamoto S."/>
            <person name="Ohme-Takagi M."/>
            <person name="Yagi M."/>
            <person name="Zeng S.J."/>
            <person name="Shen C.Y."/>
            <person name="Yeh C.M."/>
            <person name="Luo Y.B."/>
            <person name="Tsai W.C."/>
            <person name="Van de Peer Y."/>
            <person name="Liu Z.J."/>
        </authorList>
    </citation>
    <scope>NUCLEOTIDE SEQUENCE [LARGE SCALE GENOMIC DNA]</scope>
    <source>
        <tissue evidence="7">The whole plant</tissue>
    </source>
</reference>
<dbReference type="Proteomes" id="UP000233837">
    <property type="component" value="Unassembled WGS sequence"/>
</dbReference>
<dbReference type="PANTHER" id="PTHR48085">
    <property type="entry name" value="CADMIUM/ZINC-TRANSPORTING ATPASE HMA2-RELATED"/>
    <property type="match status" value="1"/>
</dbReference>
<accession>A0A2I0VKI3</accession>
<dbReference type="AlphaFoldDB" id="A0A2I0VKI3"/>
<dbReference type="InterPro" id="IPR059000">
    <property type="entry name" value="ATPase_P-type_domA"/>
</dbReference>
<dbReference type="InterPro" id="IPR051014">
    <property type="entry name" value="Cation_Transport_ATPase_IB"/>
</dbReference>
<dbReference type="PANTHER" id="PTHR48085:SF5">
    <property type="entry name" value="CADMIUM_ZINC-TRANSPORTING ATPASE HMA4-RELATED"/>
    <property type="match status" value="1"/>
</dbReference>
<evidence type="ECO:0000256" key="3">
    <source>
        <dbReference type="ARBA" id="ARBA00022692"/>
    </source>
</evidence>
<comment type="subcellular location">
    <subcellularLocation>
        <location evidence="1">Membrane</location>
    </subcellularLocation>
</comment>
<evidence type="ECO:0000256" key="1">
    <source>
        <dbReference type="ARBA" id="ARBA00004370"/>
    </source>
</evidence>
<reference evidence="7 8" key="1">
    <citation type="journal article" date="2016" name="Sci. Rep.">
        <title>The Dendrobium catenatum Lindl. genome sequence provides insights into polysaccharide synthase, floral development and adaptive evolution.</title>
        <authorList>
            <person name="Zhang G.Q."/>
            <person name="Xu Q."/>
            <person name="Bian C."/>
            <person name="Tsai W.C."/>
            <person name="Yeh C.M."/>
            <person name="Liu K.W."/>
            <person name="Yoshida K."/>
            <person name="Zhang L.S."/>
            <person name="Chang S.B."/>
            <person name="Chen F."/>
            <person name="Shi Y."/>
            <person name="Su Y.Y."/>
            <person name="Zhang Y.Q."/>
            <person name="Chen L.J."/>
            <person name="Yin Y."/>
            <person name="Lin M."/>
            <person name="Huang H."/>
            <person name="Deng H."/>
            <person name="Wang Z.W."/>
            <person name="Zhu S.L."/>
            <person name="Zhao X."/>
            <person name="Deng C."/>
            <person name="Niu S.C."/>
            <person name="Huang J."/>
            <person name="Wang M."/>
            <person name="Liu G.H."/>
            <person name="Yang H.J."/>
            <person name="Xiao X.J."/>
            <person name="Hsiao Y.Y."/>
            <person name="Wu W.L."/>
            <person name="Chen Y.Y."/>
            <person name="Mitsuda N."/>
            <person name="Ohme-Takagi M."/>
            <person name="Luo Y.B."/>
            <person name="Van de Peer Y."/>
            <person name="Liu Z.J."/>
        </authorList>
    </citation>
    <scope>NUCLEOTIDE SEQUENCE [LARGE SCALE GENOMIC DNA]</scope>
    <source>
        <tissue evidence="7">The whole plant</tissue>
    </source>
</reference>
<feature type="domain" description="P-type ATPase A" evidence="6">
    <location>
        <begin position="16"/>
        <end position="105"/>
    </location>
</feature>
<organism evidence="7 8">
    <name type="scientific">Dendrobium catenatum</name>
    <dbReference type="NCBI Taxonomy" id="906689"/>
    <lineage>
        <taxon>Eukaryota</taxon>
        <taxon>Viridiplantae</taxon>
        <taxon>Streptophyta</taxon>
        <taxon>Embryophyta</taxon>
        <taxon>Tracheophyta</taxon>
        <taxon>Spermatophyta</taxon>
        <taxon>Magnoliopsida</taxon>
        <taxon>Liliopsida</taxon>
        <taxon>Asparagales</taxon>
        <taxon>Orchidaceae</taxon>
        <taxon>Epidendroideae</taxon>
        <taxon>Malaxideae</taxon>
        <taxon>Dendrobiinae</taxon>
        <taxon>Dendrobium</taxon>
    </lineage>
</organism>